<dbReference type="PROSITE" id="PS01302">
    <property type="entry name" value="UPF0758"/>
    <property type="match status" value="1"/>
</dbReference>
<feature type="non-terminal residue" evidence="5">
    <location>
        <position position="1"/>
    </location>
</feature>
<comment type="caution">
    <text evidence="5">The sequence shown here is derived from an EMBL/GenBank/DDBJ whole genome shotgun (WGS) entry which is preliminary data.</text>
</comment>
<dbReference type="Pfam" id="PF18857">
    <property type="entry name" value="LPD38"/>
    <property type="match status" value="1"/>
</dbReference>
<dbReference type="Gene3D" id="3.40.140.10">
    <property type="entry name" value="Cytidine Deaminase, domain 2"/>
    <property type="match status" value="1"/>
</dbReference>
<feature type="domain" description="Large polyvalent protein associated" evidence="4">
    <location>
        <begin position="1767"/>
        <end position="1975"/>
    </location>
</feature>
<dbReference type="Pfam" id="PF18819">
    <property type="entry name" value="MuF_C"/>
    <property type="match status" value="1"/>
</dbReference>
<evidence type="ECO:0000259" key="2">
    <source>
        <dbReference type="Pfam" id="PF04002"/>
    </source>
</evidence>
<dbReference type="Proteomes" id="UP000757461">
    <property type="component" value="Unassembled WGS sequence"/>
</dbReference>
<evidence type="ECO:0000256" key="1">
    <source>
        <dbReference type="SAM" id="Coils"/>
    </source>
</evidence>
<dbReference type="InterPro" id="IPR020891">
    <property type="entry name" value="UPF0758_CS"/>
</dbReference>
<evidence type="ECO:0008006" key="7">
    <source>
        <dbReference type="Google" id="ProtNLM"/>
    </source>
</evidence>
<gene>
    <name evidence="5" type="ORF">HXN33_02105</name>
</gene>
<accession>A0A930HWY8</accession>
<feature type="coiled-coil region" evidence="1">
    <location>
        <begin position="2017"/>
        <end position="2083"/>
    </location>
</feature>
<evidence type="ECO:0000259" key="3">
    <source>
        <dbReference type="Pfam" id="PF18819"/>
    </source>
</evidence>
<name>A0A930HWY8_9BACT</name>
<dbReference type="InterPro" id="IPR041131">
    <property type="entry name" value="MuF_C"/>
</dbReference>
<reference evidence="5" key="1">
    <citation type="submission" date="2020-04" db="EMBL/GenBank/DDBJ databases">
        <title>Deep metagenomics examines the oral microbiome during advanced dental caries in children, revealing novel taxa and co-occurrences with host molecules.</title>
        <authorList>
            <person name="Baker J.L."/>
            <person name="Morton J.T."/>
            <person name="Dinis M."/>
            <person name="Alvarez R."/>
            <person name="Tran N.C."/>
            <person name="Knight R."/>
            <person name="Edlund A."/>
        </authorList>
    </citation>
    <scope>NUCLEOTIDE SEQUENCE</scope>
    <source>
        <strain evidence="5">JCVI_25_bin.9</strain>
    </source>
</reference>
<evidence type="ECO:0000313" key="6">
    <source>
        <dbReference type="Proteomes" id="UP000757461"/>
    </source>
</evidence>
<evidence type="ECO:0000259" key="4">
    <source>
        <dbReference type="Pfam" id="PF18857"/>
    </source>
</evidence>
<feature type="domain" description="Phage MuF C-terminal" evidence="3">
    <location>
        <begin position="646"/>
        <end position="738"/>
    </location>
</feature>
<sequence length="2088" mass="235730">GVNLVELHAFTRGVLTKLKKEKANPSTKKDAKIAFKTADGKIVLCYANALDKALQGAKSIGAKSFFGNDDVFAITQTTKGYVICPMLNQDQNIDDNSFAYSNLSNIEYEDGDFSDLTAEEPLFNVSSSIRSFIEGNLFSEVDFSDSPNKNVNQAISKLTDDELLKEIAKGDSKEWNFYMEEYDRRHNKEFQEAVERYMNSLEDEKTSLDTAYGSYVNVAKNWSNGGYHTTERTLLRAQLDAIEDYVSKKESEQLSSVESEAYHQAKETVRKVGYDLTRLRLRPLEEGEACHVERRYTESNGFSFTGKEHIESIEDIAYIFKQLETSSVENSFLVLIKDGTPTVLHLSIGAYATTLAPIEQAIVAADAINPDKVLFVHNHPSGNISASKQDMDVQKKMKEIFGGKVMPAIIINTTSGKFGMFSEDGRLEDGNIPLPDEHNNIPINVYQFSQQVFAKDWNPEFAFRAVSPESIAEYVSSHRLGEHKKMSLIILDQAGHVTGNVFLPWTKLTDVDSHKNIMQIISYVNQMGGRSAILYGNYELGEDTRDTNKSIFKIKTAFSNSGLYLMDVINIDDSAHDRGAMEEDVEYGKRNLDEEVNEQFNRELAELTEENAQSKRLKLGYPSPMLSAAGVPDKPIILYGNKLLKKAKLHNFDVKELHNLPLAMQNPIAVFEGSHLNSFATLLEIKLGGHNTLASIEVNKKGEADFNFISSLFGKESKGVTKWILDGKLLSVDKEKAQSYISASALNADATYKNELSSAAKIVKDFDNPVMKVENILRDGTGNLSDDELGMNHDPVAKMLGKSNRTEEDHKAFAERERQRMISRISELADKLHLNNIETVTDSNSLQGKKAKAKGFYSKSSGKITIVIPNHASVEDVEKTLLHETVAHYGLRKLFGEHFETFLDNVYQNVEPDIRRIITSQAANNNWDFRTATEEYLAGLAERTDFERVHYAIWNKIKSLFLKMLHSIGFEGWSATELSDNELRYLLWRSYENMKEPGRYRSILGEAEDVAKQNELKVGNYDQQDTNSSNVAEGKTETEDALYRQGSNGQSAYDIYENAVKDSGTQTMLGALARTVFSKDARTRFKNKFAESYFDYSRSIKQLQDAIEDSLGVKLDSYEDVWRTLNAKGSADAQEVNLAMLRYIAPLAEHIGTMVKEKSLNGEALTVDDVEKYMNAVHGIERNKHMQEAAFRDKLIKKLKSEGYSIDESEAIAEAELDNIRKGDGSTYMDIYDNARKDYSGLTALFGDEVEDADNVDELEAAATQYANDFGETVGIDKTLELWDKVRALNDFSLRKSYLSGLISKAQYEGVKQMYQYYVPLRGWHEGAAGDIYEYISRGERTGMLESALKTAKGRKSRAGNILGTMAAMVNTAIVQGNKNLVAQKFLNMALNYGEKSGLLMVGKQWYEESANEELIPLFPHLHDGMTLQEQQDEIERFEKDMEQKRKAGRVRELRKGFNQEIGLRMPKWQEQEHCVRVMRNGREHQVYVLGNPRAAQAFNGLLNKQAKSNLLTDGWAAWMRAKATMQTSLSPEFIFSNFQRDILTAGTGTYIKFGRKAGVEFVKNLTMLNPMAGMSEGRTGGIFTLIHRYNKGTLDMSNEVERMFDEFVRNGGMTGVSVIEGKDEYQKSINKAVKRIKQGKLNMGRQAIHGLADAIEFMNSGVENSTRFAAYMVSRKTLGKSVTESVFDAKEASVNFNMKGSGAWLNLWMRRNIMYANPAIQSLRMLGTWYEASPKRFMGVLSTIIATSVTMAMLWASIGAGDGDDDNDWYKLSEWNRYNYLNVWTGNGYAHWSLPQEFRPAWALGQIVFDWQRGMVSKERAINSMMTQLNNLSPMAFFSGGMDSKDSYWKTAIRAWTPTIAADFADAYVWNENFLGQKITNQEDYNIDAPEFQRAGKNTPQWAVSLSKLWNNVTGGAENRKSYWDSPALNPSALYYLAQQQLGGLGTMVTKLSKAYEQLEDPNGALEAKNIPFVSKVWVSTEDKQSKNRVTDDKFWMIYNDWKLIDSEMKHNKSDVEKGKMSLTDLAERMNELQQNGDHKRWARLRGYMKGYDKLRKARNNGADVEEAMDELKKDVVNEEEKTLTSK</sequence>
<proteinExistence type="predicted"/>
<dbReference type="InterPro" id="IPR025657">
    <property type="entry name" value="RadC_JAB"/>
</dbReference>
<protein>
    <recommendedName>
        <fullName evidence="7">RadC-like JAB domain-containing protein</fullName>
    </recommendedName>
</protein>
<dbReference type="Pfam" id="PF04002">
    <property type="entry name" value="RadC"/>
    <property type="match status" value="1"/>
</dbReference>
<evidence type="ECO:0000313" key="5">
    <source>
        <dbReference type="EMBL" id="MBF1414352.1"/>
    </source>
</evidence>
<feature type="domain" description="RadC-like JAB" evidence="2">
    <location>
        <begin position="314"/>
        <end position="400"/>
    </location>
</feature>
<organism evidence="5 6">
    <name type="scientific">Prevotella histicola</name>
    <dbReference type="NCBI Taxonomy" id="470565"/>
    <lineage>
        <taxon>Bacteria</taxon>
        <taxon>Pseudomonadati</taxon>
        <taxon>Bacteroidota</taxon>
        <taxon>Bacteroidia</taxon>
        <taxon>Bacteroidales</taxon>
        <taxon>Prevotellaceae</taxon>
        <taxon>Prevotella</taxon>
    </lineage>
</organism>
<dbReference type="InterPro" id="IPR040561">
    <property type="entry name" value="LPD38"/>
</dbReference>
<feature type="coiled-coil region" evidence="1">
    <location>
        <begin position="590"/>
        <end position="617"/>
    </location>
</feature>
<dbReference type="EMBL" id="JABZSQ010000019">
    <property type="protein sequence ID" value="MBF1414352.1"/>
    <property type="molecule type" value="Genomic_DNA"/>
</dbReference>
<keyword evidence="1" id="KW-0175">Coiled coil</keyword>